<dbReference type="Gene3D" id="1.20.120.330">
    <property type="entry name" value="Nucleotidyltransferases domain 2"/>
    <property type="match status" value="1"/>
</dbReference>
<reference evidence="1 2" key="1">
    <citation type="submission" date="2020-02" db="EMBL/GenBank/DDBJ databases">
        <title>Characterization of phylogenetic diversity of novel bifidobacterial species isolated in Czech ZOOs.</title>
        <authorList>
            <person name="Lugli G.A."/>
            <person name="Vera N.B."/>
            <person name="Ventura M."/>
        </authorList>
    </citation>
    <scope>NUCLEOTIDE SEQUENCE [LARGE SCALE GENOMIC DNA]</scope>
    <source>
        <strain evidence="1 2">DSM 109958</strain>
    </source>
</reference>
<dbReference type="Pfam" id="PF08780">
    <property type="entry name" value="NTase_sub_bind"/>
    <property type="match status" value="1"/>
</dbReference>
<comment type="caution">
    <text evidence="1">The sequence shown here is derived from an EMBL/GenBank/DDBJ whole genome shotgun (WGS) entry which is preliminary data.</text>
</comment>
<dbReference type="InterPro" id="IPR010235">
    <property type="entry name" value="HepT"/>
</dbReference>
<evidence type="ECO:0000313" key="1">
    <source>
        <dbReference type="EMBL" id="NMN00760.1"/>
    </source>
</evidence>
<sequence>MRKYENYVSALASLRKAPEQDLANEFVQIGVIDKFELQFELGWKLFKTLLAYEGDPVSASGSPRDVLKTAFQYYDFMDESMWLRMLRARNDSAHIYDASKARRLVDDVIRDYIPEFERVREGLERRYGDMKWSNFCSVSAMRWNKNRPLQSAPY</sequence>
<dbReference type="SUPFAM" id="SSF81593">
    <property type="entry name" value="Nucleotidyltransferase substrate binding subunit/domain"/>
    <property type="match status" value="1"/>
</dbReference>
<evidence type="ECO:0000313" key="2">
    <source>
        <dbReference type="Proteomes" id="UP000588277"/>
    </source>
</evidence>
<gene>
    <name evidence="1" type="ORF">G1C96_1339</name>
</gene>
<dbReference type="Proteomes" id="UP000588277">
    <property type="component" value="Unassembled WGS sequence"/>
</dbReference>
<dbReference type="NCBIfam" id="TIGR01987">
    <property type="entry name" value="HI0074"/>
    <property type="match status" value="1"/>
</dbReference>
<keyword evidence="1" id="KW-0808">Transferase</keyword>
<proteinExistence type="predicted"/>
<accession>A0A7Y0HZZ4</accession>
<organism evidence="1 2">
    <name type="scientific">Bifidobacterium moraviense</name>
    <dbReference type="NCBI Taxonomy" id="2675323"/>
    <lineage>
        <taxon>Bacteria</taxon>
        <taxon>Bacillati</taxon>
        <taxon>Actinomycetota</taxon>
        <taxon>Actinomycetes</taxon>
        <taxon>Bifidobacteriales</taxon>
        <taxon>Bifidobacteriaceae</taxon>
        <taxon>Bifidobacterium</taxon>
    </lineage>
</organism>
<dbReference type="AlphaFoldDB" id="A0A7Y0HZZ4"/>
<name>A0A7Y0HZZ4_9BIFI</name>
<keyword evidence="2" id="KW-1185">Reference proteome</keyword>
<protein>
    <submittedName>
        <fullName evidence="1">Nucleotidyltransferase</fullName>
    </submittedName>
</protein>
<dbReference type="EMBL" id="JAAIIH010000010">
    <property type="protein sequence ID" value="NMN00760.1"/>
    <property type="molecule type" value="Genomic_DNA"/>
</dbReference>
<dbReference type="GO" id="GO:0016740">
    <property type="term" value="F:transferase activity"/>
    <property type="evidence" value="ECO:0007669"/>
    <property type="project" value="UniProtKB-KW"/>
</dbReference>